<evidence type="ECO:0000256" key="5">
    <source>
        <dbReference type="ARBA" id="ARBA00022741"/>
    </source>
</evidence>
<dbReference type="Proteomes" id="UP000006346">
    <property type="component" value="Chromosome"/>
</dbReference>
<dbReference type="Gene3D" id="1.10.287.130">
    <property type="match status" value="1"/>
</dbReference>
<dbReference type="OrthoDB" id="9764522at2"/>
<dbReference type="HOGENOM" id="CLU_000445_89_1_9"/>
<keyword evidence="6 11" id="KW-0418">Kinase</keyword>
<dbReference type="KEGG" id="dor:Desor_0308"/>
<dbReference type="InterPro" id="IPR005467">
    <property type="entry name" value="His_kinase_dom"/>
</dbReference>
<keyword evidence="3" id="KW-0597">Phosphoprotein</keyword>
<evidence type="ECO:0000313" key="12">
    <source>
        <dbReference type="Proteomes" id="UP000006346"/>
    </source>
</evidence>
<evidence type="ECO:0000259" key="10">
    <source>
        <dbReference type="PROSITE" id="PS50109"/>
    </source>
</evidence>
<dbReference type="InterPro" id="IPR036097">
    <property type="entry name" value="HisK_dim/P_sf"/>
</dbReference>
<dbReference type="PRINTS" id="PR00344">
    <property type="entry name" value="BCTRLSENSOR"/>
</dbReference>
<evidence type="ECO:0000256" key="8">
    <source>
        <dbReference type="ARBA" id="ARBA00023012"/>
    </source>
</evidence>
<dbReference type="STRING" id="768706.Desor_0308"/>
<evidence type="ECO:0000256" key="2">
    <source>
        <dbReference type="ARBA" id="ARBA00012438"/>
    </source>
</evidence>
<evidence type="ECO:0000256" key="4">
    <source>
        <dbReference type="ARBA" id="ARBA00022679"/>
    </source>
</evidence>
<reference evidence="11 12" key="2">
    <citation type="journal article" date="2012" name="J. Bacteriol.">
        <title>Complete genome sequences of Desulfosporosinus orientis DSM765T, Desulfosporosinus youngiae DSM17734T, Desulfosporosinus meridiei DSM13257T, and Desulfosporosinus acidiphilus DSM22704T.</title>
        <authorList>
            <person name="Pester M."/>
            <person name="Brambilla E."/>
            <person name="Alazard D."/>
            <person name="Rattei T."/>
            <person name="Weinmaier T."/>
            <person name="Han J."/>
            <person name="Lucas S."/>
            <person name="Lapidus A."/>
            <person name="Cheng J.F."/>
            <person name="Goodwin L."/>
            <person name="Pitluck S."/>
            <person name="Peters L."/>
            <person name="Ovchinnikova G."/>
            <person name="Teshima H."/>
            <person name="Detter J.C."/>
            <person name="Han C.S."/>
            <person name="Tapia R."/>
            <person name="Land M.L."/>
            <person name="Hauser L."/>
            <person name="Kyrpides N.C."/>
            <person name="Ivanova N.N."/>
            <person name="Pagani I."/>
            <person name="Huntmann M."/>
            <person name="Wei C.L."/>
            <person name="Davenport K.W."/>
            <person name="Daligault H."/>
            <person name="Chain P.S."/>
            <person name="Chen A."/>
            <person name="Mavromatis K."/>
            <person name="Markowitz V."/>
            <person name="Szeto E."/>
            <person name="Mikhailova N."/>
            <person name="Pati A."/>
            <person name="Wagner M."/>
            <person name="Woyke T."/>
            <person name="Ollivier B."/>
            <person name="Klenk H.P."/>
            <person name="Spring S."/>
            <person name="Loy A."/>
        </authorList>
    </citation>
    <scope>NUCLEOTIDE SEQUENCE [LARGE SCALE GENOMIC DNA]</scope>
    <source>
        <strain evidence="12">ATCC 19365 / DSM 765 / NCIMB 8382 / VKM B-1628</strain>
    </source>
</reference>
<dbReference type="Pfam" id="PF02518">
    <property type="entry name" value="HATPase_c"/>
    <property type="match status" value="1"/>
</dbReference>
<evidence type="ECO:0000256" key="7">
    <source>
        <dbReference type="ARBA" id="ARBA00022840"/>
    </source>
</evidence>
<dbReference type="InterPro" id="IPR036890">
    <property type="entry name" value="HATPase_C_sf"/>
</dbReference>
<evidence type="ECO:0000256" key="6">
    <source>
        <dbReference type="ARBA" id="ARBA00022777"/>
    </source>
</evidence>
<keyword evidence="5" id="KW-0547">Nucleotide-binding</keyword>
<dbReference type="RefSeq" id="WP_014182848.1">
    <property type="nucleotide sequence ID" value="NC_016584.1"/>
</dbReference>
<accession>G7WA26</accession>
<dbReference type="GO" id="GO:0005524">
    <property type="term" value="F:ATP binding"/>
    <property type="evidence" value="ECO:0007669"/>
    <property type="project" value="UniProtKB-KW"/>
</dbReference>
<sequence>MSVAKFYCEADWEYFVNMKRELIELREYKTKLQEMVDKKSQELKKEIEKRMEIERKLSTLECEVTKLERLNLIGQLAAGLGHEVRNPMTTIKGFLQMLQDKEDLHTYKNYFDLMIDELDRTNAIITDFLSLAKNKPKEIQRQSLNNLLENLYTLLQADAYSQGKKCIFEPGEIPDIDIDVNEITQLVLNLARNGLEAMSQDGCLIIRTFMEGSNIILSVQDEGKGIDTEHLTKLGTPFFTTKENGTGLGLPLCYSIADRHNAQIEVESGPNGTTFYVLFPKTVGSYIV</sequence>
<dbReference type="EMBL" id="CP003108">
    <property type="protein sequence ID" value="AET66022.1"/>
    <property type="molecule type" value="Genomic_DNA"/>
</dbReference>
<keyword evidence="9" id="KW-0175">Coiled coil</keyword>
<keyword evidence="4" id="KW-0808">Transferase</keyword>
<keyword evidence="7" id="KW-0067">ATP-binding</keyword>
<name>G7WA26_DESOD</name>
<evidence type="ECO:0000256" key="9">
    <source>
        <dbReference type="SAM" id="Coils"/>
    </source>
</evidence>
<dbReference type="AlphaFoldDB" id="G7WA26"/>
<keyword evidence="8" id="KW-0902">Two-component regulatory system</keyword>
<feature type="coiled-coil region" evidence="9">
    <location>
        <begin position="18"/>
        <end position="70"/>
    </location>
</feature>
<dbReference type="eggNOG" id="COG4191">
    <property type="taxonomic scope" value="Bacteria"/>
</dbReference>
<dbReference type="InterPro" id="IPR003594">
    <property type="entry name" value="HATPase_dom"/>
</dbReference>
<dbReference type="PROSITE" id="PS50109">
    <property type="entry name" value="HIS_KIN"/>
    <property type="match status" value="1"/>
</dbReference>
<dbReference type="InterPro" id="IPR003661">
    <property type="entry name" value="HisK_dim/P_dom"/>
</dbReference>
<keyword evidence="12" id="KW-1185">Reference proteome</keyword>
<dbReference type="PATRIC" id="fig|768706.3.peg.269"/>
<dbReference type="PANTHER" id="PTHR43065">
    <property type="entry name" value="SENSOR HISTIDINE KINASE"/>
    <property type="match status" value="1"/>
</dbReference>
<dbReference type="GO" id="GO:0000155">
    <property type="term" value="F:phosphorelay sensor kinase activity"/>
    <property type="evidence" value="ECO:0007669"/>
    <property type="project" value="InterPro"/>
</dbReference>
<dbReference type="InterPro" id="IPR004358">
    <property type="entry name" value="Sig_transdc_His_kin-like_C"/>
</dbReference>
<gene>
    <name evidence="11" type="ordered locus">Desor_0308</name>
</gene>
<evidence type="ECO:0000256" key="1">
    <source>
        <dbReference type="ARBA" id="ARBA00000085"/>
    </source>
</evidence>
<dbReference type="EC" id="2.7.13.3" evidence="2"/>
<evidence type="ECO:0000256" key="3">
    <source>
        <dbReference type="ARBA" id="ARBA00022553"/>
    </source>
</evidence>
<reference evidence="12" key="1">
    <citation type="submission" date="2011-11" db="EMBL/GenBank/DDBJ databases">
        <title>Complete sequence of Desulfosporosinus orientis DSM 765.</title>
        <authorList>
            <person name="Lucas S."/>
            <person name="Han J."/>
            <person name="Lapidus A."/>
            <person name="Cheng J.-F."/>
            <person name="Goodwin L."/>
            <person name="Pitluck S."/>
            <person name="Peters L."/>
            <person name="Ovchinnikova G."/>
            <person name="Teshima H."/>
            <person name="Detter J.C."/>
            <person name="Han C."/>
            <person name="Tapia R."/>
            <person name="Land M."/>
            <person name="Hauser L."/>
            <person name="Kyrpides N."/>
            <person name="Ivanova N."/>
            <person name="Pagani I."/>
            <person name="Pester M."/>
            <person name="Spring S."/>
            <person name="Ollivier B."/>
            <person name="Rattei T."/>
            <person name="Klenk H.-P."/>
            <person name="Wagner M."/>
            <person name="Loy A."/>
            <person name="Woyke T."/>
        </authorList>
    </citation>
    <scope>NUCLEOTIDE SEQUENCE [LARGE SCALE GENOMIC DNA]</scope>
    <source>
        <strain evidence="12">ATCC 19365 / DSM 765 / NCIMB 8382 / VKM B-1628</strain>
    </source>
</reference>
<feature type="domain" description="Histidine kinase" evidence="10">
    <location>
        <begin position="79"/>
        <end position="283"/>
    </location>
</feature>
<dbReference type="SUPFAM" id="SSF47384">
    <property type="entry name" value="Homodimeric domain of signal transducing histidine kinase"/>
    <property type="match status" value="1"/>
</dbReference>
<dbReference type="CDD" id="cd00082">
    <property type="entry name" value="HisKA"/>
    <property type="match status" value="1"/>
</dbReference>
<dbReference type="Pfam" id="PF00512">
    <property type="entry name" value="HisKA"/>
    <property type="match status" value="1"/>
</dbReference>
<dbReference type="SUPFAM" id="SSF55874">
    <property type="entry name" value="ATPase domain of HSP90 chaperone/DNA topoisomerase II/histidine kinase"/>
    <property type="match status" value="1"/>
</dbReference>
<dbReference type="PANTHER" id="PTHR43065:SF46">
    <property type="entry name" value="C4-DICARBOXYLATE TRANSPORT SENSOR PROTEIN DCTB"/>
    <property type="match status" value="1"/>
</dbReference>
<dbReference type="SMART" id="SM00388">
    <property type="entry name" value="HisKA"/>
    <property type="match status" value="1"/>
</dbReference>
<dbReference type="SMART" id="SM00387">
    <property type="entry name" value="HATPase_c"/>
    <property type="match status" value="1"/>
</dbReference>
<proteinExistence type="predicted"/>
<dbReference type="Gene3D" id="3.30.565.10">
    <property type="entry name" value="Histidine kinase-like ATPase, C-terminal domain"/>
    <property type="match status" value="1"/>
</dbReference>
<protein>
    <recommendedName>
        <fullName evidence="2">histidine kinase</fullName>
        <ecNumber evidence="2">2.7.13.3</ecNumber>
    </recommendedName>
</protein>
<organism evidence="11 12">
    <name type="scientific">Desulfosporosinus orientis (strain ATCC 19365 / DSM 765 / NCIMB 8382 / VKM B-1628 / Singapore I)</name>
    <name type="common">Desulfotomaculum orientis</name>
    <dbReference type="NCBI Taxonomy" id="768706"/>
    <lineage>
        <taxon>Bacteria</taxon>
        <taxon>Bacillati</taxon>
        <taxon>Bacillota</taxon>
        <taxon>Clostridia</taxon>
        <taxon>Eubacteriales</taxon>
        <taxon>Desulfitobacteriaceae</taxon>
        <taxon>Desulfosporosinus</taxon>
    </lineage>
</organism>
<evidence type="ECO:0000313" key="11">
    <source>
        <dbReference type="EMBL" id="AET66022.1"/>
    </source>
</evidence>
<comment type="catalytic activity">
    <reaction evidence="1">
        <text>ATP + protein L-histidine = ADP + protein N-phospho-L-histidine.</text>
        <dbReference type="EC" id="2.7.13.3"/>
    </reaction>
</comment>